<dbReference type="InterPro" id="IPR006145">
    <property type="entry name" value="PsdUridine_synth_RsuA/RluA"/>
</dbReference>
<dbReference type="RefSeq" id="WP_114705465.1">
    <property type="nucleotide sequence ID" value="NZ_QDKL01000001.1"/>
</dbReference>
<organism evidence="2 3">
    <name type="scientific">Halobacteriovorax vibrionivorans</name>
    <dbReference type="NCBI Taxonomy" id="2152716"/>
    <lineage>
        <taxon>Bacteria</taxon>
        <taxon>Pseudomonadati</taxon>
        <taxon>Bdellovibrionota</taxon>
        <taxon>Bacteriovoracia</taxon>
        <taxon>Bacteriovoracales</taxon>
        <taxon>Halobacteriovoraceae</taxon>
        <taxon>Halobacteriovorax</taxon>
    </lineage>
</organism>
<evidence type="ECO:0000313" key="3">
    <source>
        <dbReference type="Proteomes" id="UP000443582"/>
    </source>
</evidence>
<name>A0ABY0IJ67_9BACT</name>
<evidence type="ECO:0000259" key="1">
    <source>
        <dbReference type="Pfam" id="PF00849"/>
    </source>
</evidence>
<dbReference type="PANTHER" id="PTHR21600">
    <property type="entry name" value="MITOCHONDRIAL RNA PSEUDOURIDINE SYNTHASE"/>
    <property type="match status" value="1"/>
</dbReference>
<dbReference type="CDD" id="cd02869">
    <property type="entry name" value="PseudoU_synth_RluA_like"/>
    <property type="match status" value="1"/>
</dbReference>
<dbReference type="InterPro" id="IPR020103">
    <property type="entry name" value="PsdUridine_synth_cat_dom_sf"/>
</dbReference>
<dbReference type="EMBL" id="QDKL01000001">
    <property type="protein sequence ID" value="RZF22520.1"/>
    <property type="molecule type" value="Genomic_DNA"/>
</dbReference>
<proteinExistence type="predicted"/>
<dbReference type="Proteomes" id="UP000443582">
    <property type="component" value="Unassembled WGS sequence"/>
</dbReference>
<sequence>MAIKSMHNKNFCNLNAKNTLKEFLKEELLLSNKAIKTSYISKNALQSSLKEKGELYLPHDLLNRSLVNPIYHGPEIEVIEENDIFIVVNKPHGIHGHPMDYSETNTVLNFMRKRFNLSSLGKKGGDYEKGLLYRLDQLTSGVLIYIKDELIHQNLRDSFGQIAKEKTYLAIVNGKVEEELKLEDRLISSGVKGEKMIISEAGSEACLKLRPLYYHESKDLSLVEVSLYEGHRHQIRVQLSNAGFPIVGDPIYNDNYQSGDKRLYLHAYQYCLEVNGHLSCFKAKTADLFCDLLDLNSLVDVAS</sequence>
<dbReference type="SUPFAM" id="SSF55120">
    <property type="entry name" value="Pseudouridine synthase"/>
    <property type="match status" value="1"/>
</dbReference>
<dbReference type="InterPro" id="IPR050188">
    <property type="entry name" value="RluA_PseudoU_synthase"/>
</dbReference>
<feature type="domain" description="Pseudouridine synthase RsuA/RluA-like" evidence="1">
    <location>
        <begin position="85"/>
        <end position="240"/>
    </location>
</feature>
<dbReference type="Pfam" id="PF00849">
    <property type="entry name" value="PseudoU_synth_2"/>
    <property type="match status" value="1"/>
</dbReference>
<keyword evidence="3" id="KW-1185">Reference proteome</keyword>
<evidence type="ECO:0000313" key="2">
    <source>
        <dbReference type="EMBL" id="RZF22520.1"/>
    </source>
</evidence>
<protein>
    <submittedName>
        <fullName evidence="2">RNA pseudouridine synthase</fullName>
    </submittedName>
</protein>
<accession>A0ABY0IJ67</accession>
<dbReference type="Gene3D" id="3.30.2350.10">
    <property type="entry name" value="Pseudouridine synthase"/>
    <property type="match status" value="1"/>
</dbReference>
<reference evidence="3" key="1">
    <citation type="journal article" date="2019" name="Int. J. Syst. Evol. Microbiol.">
        <title>Halobacteriovorax valvorus sp. nov., a novel prokaryotic predator isolated from coastal seawater of China.</title>
        <authorList>
            <person name="Chen M.-X."/>
        </authorList>
    </citation>
    <scope>NUCLEOTIDE SEQUENCE [LARGE SCALE GENOMIC DNA]</scope>
    <source>
        <strain evidence="3">BL9</strain>
    </source>
</reference>
<gene>
    <name evidence="2" type="ORF">DAY19_01755</name>
</gene>
<comment type="caution">
    <text evidence="2">The sequence shown here is derived from an EMBL/GenBank/DDBJ whole genome shotgun (WGS) entry which is preliminary data.</text>
</comment>